<dbReference type="KEGG" id="osn:115218492"/>
<sequence length="553" mass="62371">MEKKSSNQIKENEQFVAQELKGLSISEITEEILIQCGGYGLFQKKLTFLIGIFIIFYGHSLLTMVFIREKVPFACYPSNFNESMIPPNITLDEFLNEVTVEEERCSVYKLVSEEGVYVLPTINSTMETCKYGRKFYTNEISSIVSEFDLACDRAWMKNTAVSVMFGGFSVGNLAFGILSDKFGRFKTYCAAEILIIISSFAKTQAPSYIVFVIIYFFVGIGFSGNFVILYTNIIECVSQKYKTQMNLVTNGAFAVGGTFLAGVAYLLRKWQHLIYVATVPHILIVIVALKYLPESPRWILSKGRSTEFEESCNKIARTNKKDNEDTLNLIRKLQREAESKSKFDEYLGKRDHKTYTPIDLLKTRRRAVISLNLWFNWLASSMIYFGMTLISVDMSGDRYMNFFLMTAVEIPGNILGYYSFIWFGHRKPLCFFLIFGGMNCIVSNFVSKVNIWLPLILAVLGKLGGTAAFVGIFLTSAELFPTEVRNIGMGVGSSFARTGGLIAPLIIGLNVYGYWIPLSVYGFIGALAGLLILLVPETKDLYLLQKLEDMDNL</sequence>
<proteinExistence type="predicted"/>
<feature type="transmembrane region" description="Helical" evidence="5">
    <location>
        <begin position="402"/>
        <end position="422"/>
    </location>
</feature>
<reference evidence="8" key="1">
    <citation type="submission" date="2025-08" db="UniProtKB">
        <authorList>
            <consortium name="RefSeq"/>
        </authorList>
    </citation>
    <scope>IDENTIFICATION</scope>
</reference>
<feature type="transmembrane region" description="Helical" evidence="5">
    <location>
        <begin position="514"/>
        <end position="535"/>
    </location>
</feature>
<feature type="transmembrane region" description="Helical" evidence="5">
    <location>
        <begin position="452"/>
        <end position="475"/>
    </location>
</feature>
<keyword evidence="4 5" id="KW-0472">Membrane</keyword>
<dbReference type="GO" id="GO:0022857">
    <property type="term" value="F:transmembrane transporter activity"/>
    <property type="evidence" value="ECO:0007669"/>
    <property type="project" value="InterPro"/>
</dbReference>
<dbReference type="InterPro" id="IPR005828">
    <property type="entry name" value="MFS_sugar_transport-like"/>
</dbReference>
<dbReference type="PROSITE" id="PS50850">
    <property type="entry name" value="MFS"/>
    <property type="match status" value="1"/>
</dbReference>
<dbReference type="GO" id="GO:0016020">
    <property type="term" value="C:membrane"/>
    <property type="evidence" value="ECO:0007669"/>
    <property type="project" value="UniProtKB-SubCell"/>
</dbReference>
<keyword evidence="7" id="KW-1185">Reference proteome</keyword>
<evidence type="ECO:0000259" key="6">
    <source>
        <dbReference type="PROSITE" id="PS50850"/>
    </source>
</evidence>
<feature type="transmembrane region" description="Helical" evidence="5">
    <location>
        <begin position="487"/>
        <end position="508"/>
    </location>
</feature>
<keyword evidence="3 5" id="KW-1133">Transmembrane helix</keyword>
<dbReference type="AlphaFoldDB" id="A0A6P7T0H5"/>
<feature type="transmembrane region" description="Helical" evidence="5">
    <location>
        <begin position="429"/>
        <end position="446"/>
    </location>
</feature>
<dbReference type="Pfam" id="PF00083">
    <property type="entry name" value="Sugar_tr"/>
    <property type="match status" value="1"/>
</dbReference>
<feature type="transmembrane region" description="Helical" evidence="5">
    <location>
        <begin position="46"/>
        <end position="67"/>
    </location>
</feature>
<evidence type="ECO:0000313" key="8">
    <source>
        <dbReference type="RefSeq" id="XP_029644203.1"/>
    </source>
</evidence>
<feature type="domain" description="Major facilitator superfamily (MFS) profile" evidence="6">
    <location>
        <begin position="116"/>
        <end position="540"/>
    </location>
</feature>
<name>A0A6P7T0H5_9MOLL</name>
<dbReference type="Gene3D" id="1.20.1250.20">
    <property type="entry name" value="MFS general substrate transporter like domains"/>
    <property type="match status" value="1"/>
</dbReference>
<feature type="transmembrane region" description="Helical" evidence="5">
    <location>
        <begin position="208"/>
        <end position="233"/>
    </location>
</feature>
<gene>
    <name evidence="8" type="primary">LOC115218492</name>
</gene>
<protein>
    <submittedName>
        <fullName evidence="8">Solute carrier family 22 member 15-like</fullName>
    </submittedName>
</protein>
<dbReference type="InterPro" id="IPR036259">
    <property type="entry name" value="MFS_trans_sf"/>
</dbReference>
<dbReference type="SUPFAM" id="SSF103473">
    <property type="entry name" value="MFS general substrate transporter"/>
    <property type="match status" value="1"/>
</dbReference>
<evidence type="ECO:0000256" key="2">
    <source>
        <dbReference type="ARBA" id="ARBA00022692"/>
    </source>
</evidence>
<feature type="transmembrane region" description="Helical" evidence="5">
    <location>
        <begin position="371"/>
        <end position="390"/>
    </location>
</feature>
<accession>A0A6P7T0H5</accession>
<evidence type="ECO:0000256" key="3">
    <source>
        <dbReference type="ARBA" id="ARBA00022989"/>
    </source>
</evidence>
<dbReference type="PANTHER" id="PTHR24064">
    <property type="entry name" value="SOLUTE CARRIER FAMILY 22 MEMBER"/>
    <property type="match status" value="1"/>
</dbReference>
<evidence type="ECO:0000256" key="5">
    <source>
        <dbReference type="SAM" id="Phobius"/>
    </source>
</evidence>
<keyword evidence="2 5" id="KW-0812">Transmembrane</keyword>
<evidence type="ECO:0000256" key="4">
    <source>
        <dbReference type="ARBA" id="ARBA00023136"/>
    </source>
</evidence>
<evidence type="ECO:0000313" key="7">
    <source>
        <dbReference type="Proteomes" id="UP000515154"/>
    </source>
</evidence>
<dbReference type="Proteomes" id="UP000515154">
    <property type="component" value="Linkage group LG13"/>
</dbReference>
<comment type="subcellular location">
    <subcellularLocation>
        <location evidence="1">Membrane</location>
        <topology evidence="1">Multi-pass membrane protein</topology>
    </subcellularLocation>
</comment>
<organism evidence="7 8">
    <name type="scientific">Octopus sinensis</name>
    <name type="common">East Asian common octopus</name>
    <dbReference type="NCBI Taxonomy" id="2607531"/>
    <lineage>
        <taxon>Eukaryota</taxon>
        <taxon>Metazoa</taxon>
        <taxon>Spiralia</taxon>
        <taxon>Lophotrochozoa</taxon>
        <taxon>Mollusca</taxon>
        <taxon>Cephalopoda</taxon>
        <taxon>Coleoidea</taxon>
        <taxon>Octopodiformes</taxon>
        <taxon>Octopoda</taxon>
        <taxon>Incirrata</taxon>
        <taxon>Octopodidae</taxon>
        <taxon>Octopus</taxon>
    </lineage>
</organism>
<dbReference type="InterPro" id="IPR020846">
    <property type="entry name" value="MFS_dom"/>
</dbReference>
<evidence type="ECO:0000256" key="1">
    <source>
        <dbReference type="ARBA" id="ARBA00004141"/>
    </source>
</evidence>
<feature type="transmembrane region" description="Helical" evidence="5">
    <location>
        <begin position="159"/>
        <end position="178"/>
    </location>
</feature>
<feature type="transmembrane region" description="Helical" evidence="5">
    <location>
        <begin position="245"/>
        <end position="267"/>
    </location>
</feature>
<dbReference type="RefSeq" id="XP_029644203.1">
    <property type="nucleotide sequence ID" value="XM_029788343.2"/>
</dbReference>
<feature type="transmembrane region" description="Helical" evidence="5">
    <location>
        <begin position="273"/>
        <end position="292"/>
    </location>
</feature>